<organism evidence="1 2">
    <name type="scientific">Nocardioides agri</name>
    <dbReference type="NCBI Taxonomy" id="2682843"/>
    <lineage>
        <taxon>Bacteria</taxon>
        <taxon>Bacillati</taxon>
        <taxon>Actinomycetota</taxon>
        <taxon>Actinomycetes</taxon>
        <taxon>Propionibacteriales</taxon>
        <taxon>Nocardioidaceae</taxon>
        <taxon>Nocardioides</taxon>
    </lineage>
</organism>
<evidence type="ECO:0000313" key="1">
    <source>
        <dbReference type="EMBL" id="MVQ50347.1"/>
    </source>
</evidence>
<keyword evidence="2" id="KW-1185">Reference proteome</keyword>
<name>A0A6L6XUP9_9ACTN</name>
<gene>
    <name evidence="1" type="ORF">GON03_14270</name>
</gene>
<sequence>MPGTLHLTALDGNALLTRIAAQLGHHDVASFDYRSGADGTVSVVLGLRDPDAKVELLARRLQRLVSVLDVTGH</sequence>
<evidence type="ECO:0000313" key="2">
    <source>
        <dbReference type="Proteomes" id="UP000473525"/>
    </source>
</evidence>
<dbReference type="AlphaFoldDB" id="A0A6L6XUP9"/>
<reference evidence="1 2" key="1">
    <citation type="submission" date="2019-12" db="EMBL/GenBank/DDBJ databases">
        <authorList>
            <person name="Huq M.A."/>
        </authorList>
    </citation>
    <scope>NUCLEOTIDE SEQUENCE [LARGE SCALE GENOMIC DNA]</scope>
    <source>
        <strain evidence="1 2">MAH-18</strain>
    </source>
</reference>
<dbReference type="EMBL" id="WSEK01000004">
    <property type="protein sequence ID" value="MVQ50347.1"/>
    <property type="molecule type" value="Genomic_DNA"/>
</dbReference>
<evidence type="ECO:0008006" key="3">
    <source>
        <dbReference type="Google" id="ProtNLM"/>
    </source>
</evidence>
<dbReference type="Proteomes" id="UP000473525">
    <property type="component" value="Unassembled WGS sequence"/>
</dbReference>
<proteinExistence type="predicted"/>
<dbReference type="RefSeq" id="WP_157343365.1">
    <property type="nucleotide sequence ID" value="NZ_WSEK01000004.1"/>
</dbReference>
<comment type="caution">
    <text evidence="1">The sequence shown here is derived from an EMBL/GenBank/DDBJ whole genome shotgun (WGS) entry which is preliminary data.</text>
</comment>
<accession>A0A6L6XUP9</accession>
<protein>
    <recommendedName>
        <fullName evidence="3">ACT domain-containing protein</fullName>
    </recommendedName>
</protein>